<dbReference type="AlphaFoldDB" id="A0A834GDG0"/>
<dbReference type="OrthoDB" id="1915999at2759"/>
<feature type="domain" description="C2" evidence="1">
    <location>
        <begin position="1"/>
        <end position="110"/>
    </location>
</feature>
<dbReference type="PANTHER" id="PTHR32246:SF20">
    <property type="entry name" value="CALCIUM-DEPENDENT LIPID-BINDING (CALB DOMAIN) FAMILY PROTEIN"/>
    <property type="match status" value="1"/>
</dbReference>
<dbReference type="CDD" id="cd04051">
    <property type="entry name" value="C2_SRC2_like"/>
    <property type="match status" value="1"/>
</dbReference>
<dbReference type="SUPFAM" id="SSF49562">
    <property type="entry name" value="C2 domain (Calcium/lipid-binding domain, CaLB)"/>
    <property type="match status" value="1"/>
</dbReference>
<dbReference type="PANTHER" id="PTHR32246">
    <property type="entry name" value="INGRESSION PROTEIN FIC1"/>
    <property type="match status" value="1"/>
</dbReference>
<dbReference type="InterPro" id="IPR044750">
    <property type="entry name" value="C2_SRC2/BAP"/>
</dbReference>
<keyword evidence="3" id="KW-1185">Reference proteome</keyword>
<dbReference type="Pfam" id="PF00168">
    <property type="entry name" value="C2"/>
    <property type="match status" value="1"/>
</dbReference>
<proteinExistence type="predicted"/>
<dbReference type="InterPro" id="IPR035892">
    <property type="entry name" value="C2_domain_sf"/>
</dbReference>
<dbReference type="PROSITE" id="PS50004">
    <property type="entry name" value="C2"/>
    <property type="match status" value="1"/>
</dbReference>
<dbReference type="EMBL" id="WJXA01000009">
    <property type="protein sequence ID" value="KAF7132310.1"/>
    <property type="molecule type" value="Genomic_DNA"/>
</dbReference>
<gene>
    <name evidence="2" type="ORF">RHSIM_Rhsim09G0199500</name>
</gene>
<dbReference type="Proteomes" id="UP000626092">
    <property type="component" value="Unassembled WGS sequence"/>
</dbReference>
<accession>A0A834GDG0</accession>
<organism evidence="2 3">
    <name type="scientific">Rhododendron simsii</name>
    <name type="common">Sims's rhododendron</name>
    <dbReference type="NCBI Taxonomy" id="118357"/>
    <lineage>
        <taxon>Eukaryota</taxon>
        <taxon>Viridiplantae</taxon>
        <taxon>Streptophyta</taxon>
        <taxon>Embryophyta</taxon>
        <taxon>Tracheophyta</taxon>
        <taxon>Spermatophyta</taxon>
        <taxon>Magnoliopsida</taxon>
        <taxon>eudicotyledons</taxon>
        <taxon>Gunneridae</taxon>
        <taxon>Pentapetalae</taxon>
        <taxon>asterids</taxon>
        <taxon>Ericales</taxon>
        <taxon>Ericaceae</taxon>
        <taxon>Ericoideae</taxon>
        <taxon>Rhodoreae</taxon>
        <taxon>Rhododendron</taxon>
    </lineage>
</organism>
<evidence type="ECO:0000259" key="1">
    <source>
        <dbReference type="PROSITE" id="PS50004"/>
    </source>
</evidence>
<protein>
    <recommendedName>
        <fullName evidence="1">C2 domain-containing protein</fullName>
    </recommendedName>
</protein>
<sequence length="320" mass="35034">MASRYEVEVTITSAKDLKNVNWRHGRVKPYAVVWVDPKSKCTTRVDDEGDTCPYWDQTLVVPLNAPIEDSTLYVDVVHAGSRDEDTKPLIGSARLPLRDVVDDVGLGETASRKLELKRPSGRPHGKIEVKVNVRDPRYRAPDPYHAPPYGVHQSSRDIYDAPAPYGTPYAAPYQAGPPSGYPYGQPAYGQTQPSYGQPAYGQGSYGQPAYGQEGYGYGQQKEEKKSKFGGMGMGTGLAVGAVGGVLGGLAIAEGVDYVEDKIADDVEERVEDDRDYGGNDDGGWKLWRKLVKQKSRGNGYGGPYHHEKYFNGMASPNRVV</sequence>
<dbReference type="SMART" id="SM00239">
    <property type="entry name" value="C2"/>
    <property type="match status" value="1"/>
</dbReference>
<evidence type="ECO:0000313" key="2">
    <source>
        <dbReference type="EMBL" id="KAF7132310.1"/>
    </source>
</evidence>
<comment type="caution">
    <text evidence="2">The sequence shown here is derived from an EMBL/GenBank/DDBJ whole genome shotgun (WGS) entry which is preliminary data.</text>
</comment>
<evidence type="ECO:0000313" key="3">
    <source>
        <dbReference type="Proteomes" id="UP000626092"/>
    </source>
</evidence>
<dbReference type="GO" id="GO:0006952">
    <property type="term" value="P:defense response"/>
    <property type="evidence" value="ECO:0007669"/>
    <property type="project" value="InterPro"/>
</dbReference>
<dbReference type="InterPro" id="IPR000008">
    <property type="entry name" value="C2_dom"/>
</dbReference>
<reference evidence="2" key="1">
    <citation type="submission" date="2019-11" db="EMBL/GenBank/DDBJ databases">
        <authorList>
            <person name="Liu Y."/>
            <person name="Hou J."/>
            <person name="Li T.-Q."/>
            <person name="Guan C.-H."/>
            <person name="Wu X."/>
            <person name="Wu H.-Z."/>
            <person name="Ling F."/>
            <person name="Zhang R."/>
            <person name="Shi X.-G."/>
            <person name="Ren J.-P."/>
            <person name="Chen E.-F."/>
            <person name="Sun J.-M."/>
        </authorList>
    </citation>
    <scope>NUCLEOTIDE SEQUENCE</scope>
    <source>
        <strain evidence="2">Adult_tree_wgs_1</strain>
        <tissue evidence="2">Leaves</tissue>
    </source>
</reference>
<dbReference type="Gene3D" id="2.60.40.150">
    <property type="entry name" value="C2 domain"/>
    <property type="match status" value="1"/>
</dbReference>
<name>A0A834GDG0_RHOSS</name>